<keyword evidence="6 7" id="KW-0472">Membrane</keyword>
<evidence type="ECO:0000256" key="3">
    <source>
        <dbReference type="ARBA" id="ARBA00022475"/>
    </source>
</evidence>
<proteinExistence type="inferred from homology"/>
<dbReference type="PANTHER" id="PTHR33452">
    <property type="entry name" value="OXIDOREDUCTASE CATD-RELATED"/>
    <property type="match status" value="1"/>
</dbReference>
<dbReference type="InterPro" id="IPR051907">
    <property type="entry name" value="DoxX-like_oxidoreductase"/>
</dbReference>
<dbReference type="RefSeq" id="WP_209405591.1">
    <property type="nucleotide sequence ID" value="NZ_JAGIYQ010000006.1"/>
</dbReference>
<keyword evidence="9" id="KW-1185">Reference proteome</keyword>
<evidence type="ECO:0000256" key="6">
    <source>
        <dbReference type="ARBA" id="ARBA00023136"/>
    </source>
</evidence>
<name>A0A940NQ62_9BACI</name>
<accession>A0A940NQ62</accession>
<comment type="subcellular location">
    <subcellularLocation>
        <location evidence="1">Cell membrane</location>
        <topology evidence="1">Multi-pass membrane protein</topology>
    </subcellularLocation>
</comment>
<evidence type="ECO:0000256" key="1">
    <source>
        <dbReference type="ARBA" id="ARBA00004651"/>
    </source>
</evidence>
<feature type="transmembrane region" description="Helical" evidence="7">
    <location>
        <begin position="46"/>
        <end position="68"/>
    </location>
</feature>
<feature type="transmembrane region" description="Helical" evidence="7">
    <location>
        <begin position="106"/>
        <end position="124"/>
    </location>
</feature>
<evidence type="ECO:0000256" key="4">
    <source>
        <dbReference type="ARBA" id="ARBA00022692"/>
    </source>
</evidence>
<dbReference type="EMBL" id="JAGIYQ010000006">
    <property type="protein sequence ID" value="MBP0725730.1"/>
    <property type="molecule type" value="Genomic_DNA"/>
</dbReference>
<evidence type="ECO:0000256" key="5">
    <source>
        <dbReference type="ARBA" id="ARBA00022989"/>
    </source>
</evidence>
<comment type="caution">
    <text evidence="8">The sequence shown here is derived from an EMBL/GenBank/DDBJ whole genome shotgun (WGS) entry which is preliminary data.</text>
</comment>
<gene>
    <name evidence="8" type="ORF">J5Y03_11160</name>
</gene>
<dbReference type="Proteomes" id="UP000682134">
    <property type="component" value="Unassembled WGS sequence"/>
</dbReference>
<feature type="transmembrane region" description="Helical" evidence="7">
    <location>
        <begin position="7"/>
        <end position="26"/>
    </location>
</feature>
<evidence type="ECO:0000256" key="7">
    <source>
        <dbReference type="SAM" id="Phobius"/>
    </source>
</evidence>
<keyword evidence="3" id="KW-1003">Cell membrane</keyword>
<dbReference type="GO" id="GO:0005886">
    <property type="term" value="C:plasma membrane"/>
    <property type="evidence" value="ECO:0007669"/>
    <property type="project" value="UniProtKB-SubCell"/>
</dbReference>
<reference evidence="8" key="1">
    <citation type="submission" date="2021-04" db="EMBL/GenBank/DDBJ databases">
        <title>Genome seq and assembly of Bacillus sp.</title>
        <authorList>
            <person name="Chhetri G."/>
        </authorList>
    </citation>
    <scope>NUCLEOTIDE SEQUENCE</scope>
    <source>
        <strain evidence="8">RG28</strain>
    </source>
</reference>
<dbReference type="PANTHER" id="PTHR33452:SF1">
    <property type="entry name" value="INNER MEMBRANE PROTEIN YPHA-RELATED"/>
    <property type="match status" value="1"/>
</dbReference>
<dbReference type="InterPro" id="IPR032808">
    <property type="entry name" value="DoxX"/>
</dbReference>
<dbReference type="Pfam" id="PF07681">
    <property type="entry name" value="DoxX"/>
    <property type="match status" value="1"/>
</dbReference>
<dbReference type="AlphaFoldDB" id="A0A940NQ62"/>
<sequence length="134" mass="14324">MIKKYEIGALVLRLVLGITFFIHGFAKFQGGIENVAGWFSSMGLPGFMAYAIATIELVGGIALILGLGTRVISTLFVFVMLGAIIKVKLAAGFMGDGKTAGYELELVLLAIAVYLVVCGSRLFSLQNLFGNKEK</sequence>
<keyword evidence="4 7" id="KW-0812">Transmembrane</keyword>
<feature type="transmembrane region" description="Helical" evidence="7">
    <location>
        <begin position="75"/>
        <end position="94"/>
    </location>
</feature>
<organism evidence="8 9">
    <name type="scientific">Gottfriedia endophytica</name>
    <dbReference type="NCBI Taxonomy" id="2820819"/>
    <lineage>
        <taxon>Bacteria</taxon>
        <taxon>Bacillati</taxon>
        <taxon>Bacillota</taxon>
        <taxon>Bacilli</taxon>
        <taxon>Bacillales</taxon>
        <taxon>Bacillaceae</taxon>
        <taxon>Gottfriedia</taxon>
    </lineage>
</organism>
<keyword evidence="5 7" id="KW-1133">Transmembrane helix</keyword>
<evidence type="ECO:0000256" key="2">
    <source>
        <dbReference type="ARBA" id="ARBA00006679"/>
    </source>
</evidence>
<evidence type="ECO:0000313" key="8">
    <source>
        <dbReference type="EMBL" id="MBP0725730.1"/>
    </source>
</evidence>
<protein>
    <submittedName>
        <fullName evidence="8">DoxX family protein</fullName>
    </submittedName>
</protein>
<evidence type="ECO:0000313" key="9">
    <source>
        <dbReference type="Proteomes" id="UP000682134"/>
    </source>
</evidence>
<comment type="similarity">
    <text evidence="2">Belongs to the DoxX family.</text>
</comment>